<protein>
    <submittedName>
        <fullName evidence="1">Uncharacterized protein</fullName>
    </submittedName>
</protein>
<reference evidence="2" key="1">
    <citation type="journal article" date="2010" name="Genome Res.">
        <title>Population genomic sequencing of Coccidioides fungi reveals recent hybridization and transposon control.</title>
        <authorList>
            <person name="Neafsey D.E."/>
            <person name="Barker B.M."/>
            <person name="Sharpton T.J."/>
            <person name="Stajich J.E."/>
            <person name="Park D.J."/>
            <person name="Whiston E."/>
            <person name="Hung C.-Y."/>
            <person name="McMahan C."/>
            <person name="White J."/>
            <person name="Sykes S."/>
            <person name="Heiman D."/>
            <person name="Young S."/>
            <person name="Zeng Q."/>
            <person name="Abouelleil A."/>
            <person name="Aftuck L."/>
            <person name="Bessette D."/>
            <person name="Brown A."/>
            <person name="FitzGerald M."/>
            <person name="Lui A."/>
            <person name="Macdonald J.P."/>
            <person name="Priest M."/>
            <person name="Orbach M.J."/>
            <person name="Galgiani J.N."/>
            <person name="Kirkland T.N."/>
            <person name="Cole G.T."/>
            <person name="Birren B.W."/>
            <person name="Henn M.R."/>
            <person name="Taylor J.W."/>
            <person name="Rounsley S.D."/>
        </authorList>
    </citation>
    <scope>NUCLEOTIDE SEQUENCE [LARGE SCALE GENOMIC DNA]</scope>
    <source>
        <strain evidence="2">H538.4</strain>
    </source>
</reference>
<dbReference type="AlphaFoldDB" id="A0A0J8RK69"/>
<accession>A0A0J8RK69</accession>
<organism evidence="1 2">
    <name type="scientific">Coccidioides immitis H538.4</name>
    <dbReference type="NCBI Taxonomy" id="396776"/>
    <lineage>
        <taxon>Eukaryota</taxon>
        <taxon>Fungi</taxon>
        <taxon>Dikarya</taxon>
        <taxon>Ascomycota</taxon>
        <taxon>Pezizomycotina</taxon>
        <taxon>Eurotiomycetes</taxon>
        <taxon>Eurotiomycetidae</taxon>
        <taxon>Onygenales</taxon>
        <taxon>Onygenaceae</taxon>
        <taxon>Coccidioides</taxon>
    </lineage>
</organism>
<dbReference type="VEuPathDB" id="FungiDB:CIHG_03605"/>
<evidence type="ECO:0000313" key="1">
    <source>
        <dbReference type="EMBL" id="KMU85565.1"/>
    </source>
</evidence>
<name>A0A0J8RK69_COCIT</name>
<gene>
    <name evidence="1" type="ORF">CIHG_03605</name>
</gene>
<dbReference type="Proteomes" id="UP000054563">
    <property type="component" value="Unassembled WGS sequence"/>
</dbReference>
<dbReference type="EMBL" id="DS016989">
    <property type="protein sequence ID" value="KMU85565.1"/>
    <property type="molecule type" value="Genomic_DNA"/>
</dbReference>
<evidence type="ECO:0000313" key="2">
    <source>
        <dbReference type="Proteomes" id="UP000054563"/>
    </source>
</evidence>
<proteinExistence type="predicted"/>
<sequence>MLPSVGGYQCAREEMYSVVGVNEWPDERIVRMSKKAYTRLNLPSTPISPHTARSTGTLKSFAFVIMYGRAITITRDHLKECRLPAVRGSGAATPANISLVGFHAVVQPLRDIKACVKCLLKCRLQPPKTVRLAHREPKRPPMFTPHSVRSKNLKLESYEVWSTDATYLFSTPGALSACELQNGPGWGHKQVFVLML</sequence>